<accession>A0A9X6STS3</accession>
<evidence type="ECO:0000313" key="1">
    <source>
        <dbReference type="EMBL" id="PDZ95005.1"/>
    </source>
</evidence>
<name>A0A9X6STS3_BACCE</name>
<reference evidence="1 2" key="1">
    <citation type="submission" date="2017-09" db="EMBL/GenBank/DDBJ databases">
        <title>Large-scale bioinformatics analysis of Bacillus genomes uncovers conserved roles of natural products in bacterial physiology.</title>
        <authorList>
            <consortium name="Agbiome Team Llc"/>
            <person name="Bleich R.M."/>
            <person name="Grubbs K.J."/>
            <person name="Santa Maria K.C."/>
            <person name="Allen S.E."/>
            <person name="Farag S."/>
            <person name="Shank E.A."/>
            <person name="Bowers A."/>
        </authorList>
    </citation>
    <scope>NUCLEOTIDE SEQUENCE [LARGE SCALE GENOMIC DNA]</scope>
    <source>
        <strain evidence="1 2">AFS092789</strain>
    </source>
</reference>
<dbReference type="AlphaFoldDB" id="A0A9X6STS3"/>
<dbReference type="RefSeq" id="WP_098006326.1">
    <property type="nucleotide sequence ID" value="NZ_NVMX01000077.1"/>
</dbReference>
<dbReference type="Proteomes" id="UP000219922">
    <property type="component" value="Unassembled WGS sequence"/>
</dbReference>
<organism evidence="1 2">
    <name type="scientific">Bacillus cereus</name>
    <dbReference type="NCBI Taxonomy" id="1396"/>
    <lineage>
        <taxon>Bacteria</taxon>
        <taxon>Bacillati</taxon>
        <taxon>Bacillota</taxon>
        <taxon>Bacilli</taxon>
        <taxon>Bacillales</taxon>
        <taxon>Bacillaceae</taxon>
        <taxon>Bacillus</taxon>
        <taxon>Bacillus cereus group</taxon>
    </lineage>
</organism>
<comment type="caution">
    <text evidence="1">The sequence shown here is derived from an EMBL/GenBank/DDBJ whole genome shotgun (WGS) entry which is preliminary data.</text>
</comment>
<gene>
    <name evidence="1" type="ORF">CON36_30735</name>
</gene>
<sequence>MNDNEFTLSNYVLLGKGTLIDAVQAVNNLEVPDMSHCIEGLAAKYPITLNEGGEDIVRFQQVVSSKELEEPHSQLLKEAFSVFVIKQK</sequence>
<evidence type="ECO:0000313" key="2">
    <source>
        <dbReference type="Proteomes" id="UP000219922"/>
    </source>
</evidence>
<proteinExistence type="predicted"/>
<protein>
    <submittedName>
        <fullName evidence="1">Uncharacterized protein</fullName>
    </submittedName>
</protein>
<dbReference type="EMBL" id="NVMX01000077">
    <property type="protein sequence ID" value="PDZ95005.1"/>
    <property type="molecule type" value="Genomic_DNA"/>
</dbReference>